<proteinExistence type="predicted"/>
<reference evidence="1" key="2">
    <citation type="journal article" date="2015" name="Data Brief">
        <title>Shoot transcriptome of the giant reed, Arundo donax.</title>
        <authorList>
            <person name="Barrero R.A."/>
            <person name="Guerrero F.D."/>
            <person name="Moolhuijzen P."/>
            <person name="Goolsby J.A."/>
            <person name="Tidwell J."/>
            <person name="Bellgard S.E."/>
            <person name="Bellgard M.I."/>
        </authorList>
    </citation>
    <scope>NUCLEOTIDE SEQUENCE</scope>
    <source>
        <tissue evidence="1">Shoot tissue taken approximately 20 cm above the soil surface</tissue>
    </source>
</reference>
<evidence type="ECO:0000313" key="1">
    <source>
        <dbReference type="EMBL" id="JAE24774.1"/>
    </source>
</evidence>
<sequence length="18" mass="2065">MDFGIVDISRQISCEPRV</sequence>
<dbReference type="EMBL" id="GBRH01173122">
    <property type="protein sequence ID" value="JAE24774.1"/>
    <property type="molecule type" value="Transcribed_RNA"/>
</dbReference>
<accession>A0A0A9GMY8</accession>
<reference evidence="1" key="1">
    <citation type="submission" date="2014-09" db="EMBL/GenBank/DDBJ databases">
        <authorList>
            <person name="Magalhaes I.L.F."/>
            <person name="Oliveira U."/>
            <person name="Santos F.R."/>
            <person name="Vidigal T.H.D.A."/>
            <person name="Brescovit A.D."/>
            <person name="Santos A.J."/>
        </authorList>
    </citation>
    <scope>NUCLEOTIDE SEQUENCE</scope>
    <source>
        <tissue evidence="1">Shoot tissue taken approximately 20 cm above the soil surface</tissue>
    </source>
</reference>
<protein>
    <submittedName>
        <fullName evidence="1">Uncharacterized protein</fullName>
    </submittedName>
</protein>
<organism evidence="1">
    <name type="scientific">Arundo donax</name>
    <name type="common">Giant reed</name>
    <name type="synonym">Donax arundinaceus</name>
    <dbReference type="NCBI Taxonomy" id="35708"/>
    <lineage>
        <taxon>Eukaryota</taxon>
        <taxon>Viridiplantae</taxon>
        <taxon>Streptophyta</taxon>
        <taxon>Embryophyta</taxon>
        <taxon>Tracheophyta</taxon>
        <taxon>Spermatophyta</taxon>
        <taxon>Magnoliopsida</taxon>
        <taxon>Liliopsida</taxon>
        <taxon>Poales</taxon>
        <taxon>Poaceae</taxon>
        <taxon>PACMAD clade</taxon>
        <taxon>Arundinoideae</taxon>
        <taxon>Arundineae</taxon>
        <taxon>Arundo</taxon>
    </lineage>
</organism>
<name>A0A0A9GMY8_ARUDO</name>
<dbReference type="AlphaFoldDB" id="A0A0A9GMY8"/>